<evidence type="ECO:0000313" key="14">
    <source>
        <dbReference type="Proteomes" id="UP001500392"/>
    </source>
</evidence>
<dbReference type="NCBIfam" id="NF003589">
    <property type="entry name" value="PRK05254.1-2"/>
    <property type="match status" value="1"/>
</dbReference>
<evidence type="ECO:0000256" key="7">
    <source>
        <dbReference type="ARBA" id="ARBA00022801"/>
    </source>
</evidence>
<evidence type="ECO:0000256" key="8">
    <source>
        <dbReference type="ARBA" id="ARBA00023204"/>
    </source>
</evidence>
<dbReference type="SUPFAM" id="SSF52141">
    <property type="entry name" value="Uracil-DNA glycosylase-like"/>
    <property type="match status" value="1"/>
</dbReference>
<comment type="caution">
    <text evidence="13">The sequence shown here is derived from an EMBL/GenBank/DDBJ whole genome shotgun (WGS) entry which is preliminary data.</text>
</comment>
<feature type="domain" description="Uracil-DNA glycosylase-like" evidence="12">
    <location>
        <begin position="52"/>
        <end position="212"/>
    </location>
</feature>
<comment type="subcellular location">
    <subcellularLocation>
        <location evidence="9">Cytoplasm</location>
    </subcellularLocation>
</comment>
<dbReference type="InterPro" id="IPR036895">
    <property type="entry name" value="Uracil-DNA_glycosylase-like_sf"/>
</dbReference>
<evidence type="ECO:0000256" key="6">
    <source>
        <dbReference type="ARBA" id="ARBA00022763"/>
    </source>
</evidence>
<dbReference type="InterPro" id="IPR002043">
    <property type="entry name" value="UDG_fam1"/>
</dbReference>
<accession>A0ABP7WHL5</accession>
<dbReference type="CDD" id="cd10027">
    <property type="entry name" value="UDG-F1-like"/>
    <property type="match status" value="1"/>
</dbReference>
<dbReference type="HAMAP" id="MF_00148">
    <property type="entry name" value="UDG"/>
    <property type="match status" value="1"/>
</dbReference>
<evidence type="ECO:0000256" key="4">
    <source>
        <dbReference type="ARBA" id="ARBA00012030"/>
    </source>
</evidence>
<dbReference type="SMART" id="SM00987">
    <property type="entry name" value="UreE_C"/>
    <property type="match status" value="1"/>
</dbReference>
<evidence type="ECO:0000256" key="5">
    <source>
        <dbReference type="ARBA" id="ARBA00018429"/>
    </source>
</evidence>
<dbReference type="Gene3D" id="3.40.470.10">
    <property type="entry name" value="Uracil-DNA glycosylase-like domain"/>
    <property type="match status" value="1"/>
</dbReference>
<keyword evidence="8 9" id="KW-0234">DNA repair</keyword>
<dbReference type="NCBIfam" id="NF003592">
    <property type="entry name" value="PRK05254.1-5"/>
    <property type="match status" value="1"/>
</dbReference>
<dbReference type="InterPro" id="IPR018085">
    <property type="entry name" value="Ura-DNA_Glyclase_AS"/>
</dbReference>
<protein>
    <recommendedName>
        <fullName evidence="5 9">Uracil-DNA glycosylase</fullName>
        <shortName evidence="9">UDG</shortName>
        <ecNumber evidence="4 9">3.2.2.27</ecNumber>
    </recommendedName>
</protein>
<sequence length="236" mass="26075">MTTPTLPKSWQRQLGGEFEQAYYRELTAFLAVRHAARAKIFPPQETRFSAFTHTPFSDVKVVILGQDPYHGEGQAHGLAFSVLPGVKIPPSLKNIYKELHRDLALPVPEHGFLAGWAEQGVLLLNAVLTVEEANAGSHQGHGWERFSDAVIAALNAEREGLVFMLWGAHAQKKGANIDGHRHLVLRTTHPSPLSAHRGFLGCGHFSQANTYLASRGQQGIDWQLPPLDEPEFQLTP</sequence>
<dbReference type="EC" id="3.2.2.27" evidence="4 9"/>
<keyword evidence="6 9" id="KW-0227">DNA damage</keyword>
<comment type="catalytic activity">
    <reaction evidence="1 9 11">
        <text>Hydrolyzes single-stranded DNA or mismatched double-stranded DNA and polynucleotides, releasing free uracil.</text>
        <dbReference type="EC" id="3.2.2.27"/>
    </reaction>
</comment>
<dbReference type="Pfam" id="PF03167">
    <property type="entry name" value="UDG"/>
    <property type="match status" value="1"/>
</dbReference>
<dbReference type="NCBIfam" id="NF003591">
    <property type="entry name" value="PRK05254.1-4"/>
    <property type="match status" value="1"/>
</dbReference>
<feature type="active site" description="Proton acceptor" evidence="9 10">
    <location>
        <position position="67"/>
    </location>
</feature>
<evidence type="ECO:0000256" key="3">
    <source>
        <dbReference type="ARBA" id="ARBA00008184"/>
    </source>
</evidence>
<dbReference type="PANTHER" id="PTHR11264">
    <property type="entry name" value="URACIL-DNA GLYCOSYLASE"/>
    <property type="match status" value="1"/>
</dbReference>
<dbReference type="PROSITE" id="PS00130">
    <property type="entry name" value="U_DNA_GLYCOSYLASE"/>
    <property type="match status" value="1"/>
</dbReference>
<dbReference type="Proteomes" id="UP001500392">
    <property type="component" value="Unassembled WGS sequence"/>
</dbReference>
<organism evidence="13 14">
    <name type="scientific">Zhongshania borealis</name>
    <dbReference type="NCBI Taxonomy" id="889488"/>
    <lineage>
        <taxon>Bacteria</taxon>
        <taxon>Pseudomonadati</taxon>
        <taxon>Pseudomonadota</taxon>
        <taxon>Gammaproteobacteria</taxon>
        <taxon>Cellvibrionales</taxon>
        <taxon>Spongiibacteraceae</taxon>
        <taxon>Zhongshania</taxon>
    </lineage>
</organism>
<dbReference type="NCBIfam" id="TIGR00628">
    <property type="entry name" value="ung"/>
    <property type="match status" value="1"/>
</dbReference>
<keyword evidence="14" id="KW-1185">Reference proteome</keyword>
<keyword evidence="7 9" id="KW-0378">Hydrolase</keyword>
<name>A0ABP7WHL5_9GAMM</name>
<evidence type="ECO:0000256" key="11">
    <source>
        <dbReference type="RuleBase" id="RU003780"/>
    </source>
</evidence>
<dbReference type="PANTHER" id="PTHR11264:SF0">
    <property type="entry name" value="URACIL-DNA GLYCOSYLASE"/>
    <property type="match status" value="1"/>
</dbReference>
<evidence type="ECO:0000256" key="1">
    <source>
        <dbReference type="ARBA" id="ARBA00001400"/>
    </source>
</evidence>
<keyword evidence="9" id="KW-0963">Cytoplasm</keyword>
<gene>
    <name evidence="9 13" type="primary">ung</name>
    <name evidence="13" type="ORF">GCM10022414_09750</name>
</gene>
<evidence type="ECO:0000313" key="13">
    <source>
        <dbReference type="EMBL" id="GAA4088957.1"/>
    </source>
</evidence>
<comment type="similarity">
    <text evidence="3 9 11">Belongs to the uracil-DNA glycosylase (UDG) superfamily. UNG family.</text>
</comment>
<proteinExistence type="inferred from homology"/>
<dbReference type="RefSeq" id="WP_344932953.1">
    <property type="nucleotide sequence ID" value="NZ_BAABDM010000001.1"/>
</dbReference>
<dbReference type="SMART" id="SM00986">
    <property type="entry name" value="UDG"/>
    <property type="match status" value="1"/>
</dbReference>
<evidence type="ECO:0000256" key="9">
    <source>
        <dbReference type="HAMAP-Rule" id="MF_00148"/>
    </source>
</evidence>
<reference evidence="14" key="1">
    <citation type="journal article" date="2019" name="Int. J. Syst. Evol. Microbiol.">
        <title>The Global Catalogue of Microorganisms (GCM) 10K type strain sequencing project: providing services to taxonomists for standard genome sequencing and annotation.</title>
        <authorList>
            <consortium name="The Broad Institute Genomics Platform"/>
            <consortium name="The Broad Institute Genome Sequencing Center for Infectious Disease"/>
            <person name="Wu L."/>
            <person name="Ma J."/>
        </authorList>
    </citation>
    <scope>NUCLEOTIDE SEQUENCE [LARGE SCALE GENOMIC DNA]</scope>
    <source>
        <strain evidence="14">JCM 17304</strain>
    </source>
</reference>
<comment type="function">
    <text evidence="2 9 11">Excises uracil residues from the DNA which can arise as a result of misincorporation of dUMP residues by DNA polymerase or due to deamination of cytosine.</text>
</comment>
<dbReference type="NCBIfam" id="NF003588">
    <property type="entry name" value="PRK05254.1-1"/>
    <property type="match status" value="1"/>
</dbReference>
<dbReference type="InterPro" id="IPR005122">
    <property type="entry name" value="Uracil-DNA_glycosylase-like"/>
</dbReference>
<dbReference type="EMBL" id="BAABDM010000001">
    <property type="protein sequence ID" value="GAA4088957.1"/>
    <property type="molecule type" value="Genomic_DNA"/>
</dbReference>
<evidence type="ECO:0000256" key="2">
    <source>
        <dbReference type="ARBA" id="ARBA00002631"/>
    </source>
</evidence>
<evidence type="ECO:0000259" key="12">
    <source>
        <dbReference type="SMART" id="SM00986"/>
    </source>
</evidence>
<evidence type="ECO:0000256" key="10">
    <source>
        <dbReference type="PROSITE-ProRule" id="PRU10072"/>
    </source>
</evidence>